<dbReference type="GO" id="GO:0006744">
    <property type="term" value="P:ubiquinone biosynthetic process"/>
    <property type="evidence" value="ECO:0007669"/>
    <property type="project" value="InterPro"/>
</dbReference>
<dbReference type="PANTHER" id="PTHR12922:SF7">
    <property type="entry name" value="UBIQUINONE BIOSYNTHESIS PROTEIN COQ4 HOMOLOG, MITOCHONDRIAL"/>
    <property type="match status" value="1"/>
</dbReference>
<dbReference type="GeneID" id="93377476"/>
<dbReference type="Pfam" id="PF05019">
    <property type="entry name" value="Coq4"/>
    <property type="match status" value="1"/>
</dbReference>
<dbReference type="EMBL" id="QXBN01000020">
    <property type="protein sequence ID" value="RIT33555.1"/>
    <property type="molecule type" value="Genomic_DNA"/>
</dbReference>
<reference evidence="2 4" key="2">
    <citation type="submission" date="2018-08" db="EMBL/GenBank/DDBJ databases">
        <title>Linezolid Resistance in Mycobacterium abscessus: MIC Distribution and Comprehensive Investigation of Resistance Mechanisms.</title>
        <authorList>
            <person name="Ye M."/>
            <person name="Xu L."/>
            <person name="Zou Y."/>
            <person name="Li B."/>
            <person name="Guo Q."/>
            <person name="Zhang Y."/>
            <person name="Zhan M."/>
            <person name="Xu B."/>
            <person name="Yu F."/>
            <person name="Zhang Z."/>
            <person name="Chu H."/>
        </authorList>
    </citation>
    <scope>NUCLEOTIDE SEQUENCE [LARGE SCALE GENOMIC DNA]</scope>
    <source>
        <strain evidence="2 4">G143</strain>
    </source>
</reference>
<reference evidence="1 3" key="1">
    <citation type="submission" date="2015-03" db="EMBL/GenBank/DDBJ databases">
        <authorList>
            <consortium name="Pathogen Informatics"/>
            <person name="Murphy D."/>
        </authorList>
    </citation>
    <scope>NUCLEOTIDE SEQUENCE [LARGE SCALE GENOMIC DNA]</scope>
    <source>
        <strain evidence="1 3">PAP036</strain>
    </source>
</reference>
<dbReference type="Proteomes" id="UP000038487">
    <property type="component" value="Unassembled WGS sequence"/>
</dbReference>
<keyword evidence="1" id="KW-0830">Ubiquinone</keyword>
<dbReference type="AlphaFoldDB" id="A0A0S1SXT9"/>
<dbReference type="RefSeq" id="WP_005083453.1">
    <property type="nucleotide sequence ID" value="NZ_CM125927.1"/>
</dbReference>
<organism evidence="1 3">
    <name type="scientific">Mycobacteroides abscessus</name>
    <dbReference type="NCBI Taxonomy" id="36809"/>
    <lineage>
        <taxon>Bacteria</taxon>
        <taxon>Bacillati</taxon>
        <taxon>Actinomycetota</taxon>
        <taxon>Actinomycetes</taxon>
        <taxon>Mycobacteriales</taxon>
        <taxon>Mycobacteriaceae</taxon>
        <taxon>Mycobacteroides</taxon>
    </lineage>
</organism>
<proteinExistence type="predicted"/>
<dbReference type="Proteomes" id="UP000284557">
    <property type="component" value="Unassembled WGS sequence"/>
</dbReference>
<gene>
    <name evidence="2" type="ORF">D2E76_22065</name>
    <name evidence="1" type="ORF">ERS075527_01958</name>
</gene>
<evidence type="ECO:0000313" key="3">
    <source>
        <dbReference type="Proteomes" id="UP000038487"/>
    </source>
</evidence>
<evidence type="ECO:0000313" key="4">
    <source>
        <dbReference type="Proteomes" id="UP000284557"/>
    </source>
</evidence>
<sequence>MPNDLAKYSNPDGVVPDRTTWTPWLKAWRMLIDAKYHGDIYEAFLGMEAPVFARAYYQVRSHPNGRKLFKHKPDLLSVLGDVDYLSSLPFGSLGHAYLSFLNTNKLDAGVFGESSIIRPIAEKNNWDDDFYYMVIRGTALHDMFHTIGGYGPDVAGEVANIGFHCGQMEPAGPLGKLGLFGALTLPGASIPFKLRYYRQAVERGRRADLLMAAPWEELLELPYREAQSMLGVSPVEVAHPEGRWTTEWTPPSIKPPAPWDYERILAAGPAAA</sequence>
<dbReference type="InterPro" id="IPR007715">
    <property type="entry name" value="Coq4"/>
</dbReference>
<comment type="caution">
    <text evidence="1">The sequence shown here is derived from an EMBL/GenBank/DDBJ whole genome shotgun (WGS) entry which is preliminary data.</text>
</comment>
<protein>
    <submittedName>
        <fullName evidence="1">Uncharacterized protein involved in ubiquinone biosynthesis</fullName>
    </submittedName>
</protein>
<dbReference type="PANTHER" id="PTHR12922">
    <property type="entry name" value="UBIQUINONE BIOSYNTHESIS PROTEIN"/>
    <property type="match status" value="1"/>
</dbReference>
<dbReference type="EMBL" id="CSUW01000004">
    <property type="protein sequence ID" value="CPT24796.1"/>
    <property type="molecule type" value="Genomic_DNA"/>
</dbReference>
<evidence type="ECO:0000313" key="2">
    <source>
        <dbReference type="EMBL" id="RIT33555.1"/>
    </source>
</evidence>
<name>A0A0S1SXT9_9MYCO</name>
<evidence type="ECO:0000313" key="1">
    <source>
        <dbReference type="EMBL" id="CPT24796.1"/>
    </source>
</evidence>
<accession>A0A0S1SXT9</accession>